<dbReference type="PANTHER" id="PTHR43081">
    <property type="entry name" value="ADENYLATE CYCLASE, TERMINAL-DIFFERENTIATION SPECIFIC-RELATED"/>
    <property type="match status" value="1"/>
</dbReference>
<dbReference type="CDD" id="cd07302">
    <property type="entry name" value="CHD"/>
    <property type="match status" value="1"/>
</dbReference>
<dbReference type="SUPFAM" id="SSF55073">
    <property type="entry name" value="Nucleotide cyclase"/>
    <property type="match status" value="1"/>
</dbReference>
<dbReference type="InterPro" id="IPR007890">
    <property type="entry name" value="CHASE2"/>
</dbReference>
<keyword evidence="5" id="KW-1185">Reference proteome</keyword>
<evidence type="ECO:0000256" key="1">
    <source>
        <dbReference type="SAM" id="MobiDB-lite"/>
    </source>
</evidence>
<dbReference type="SMART" id="SM01080">
    <property type="entry name" value="CHASE2"/>
    <property type="match status" value="1"/>
</dbReference>
<organism evidence="4 5">
    <name type="scientific">Tistlia consotensis USBA 355</name>
    <dbReference type="NCBI Taxonomy" id="560819"/>
    <lineage>
        <taxon>Bacteria</taxon>
        <taxon>Pseudomonadati</taxon>
        <taxon>Pseudomonadota</taxon>
        <taxon>Alphaproteobacteria</taxon>
        <taxon>Rhodospirillales</taxon>
        <taxon>Rhodovibrionaceae</taxon>
        <taxon>Tistlia</taxon>
    </lineage>
</organism>
<dbReference type="InterPro" id="IPR050697">
    <property type="entry name" value="Adenylyl/Guanylyl_Cyclase_3/4"/>
</dbReference>
<dbReference type="EMBL" id="FWZX01000001">
    <property type="protein sequence ID" value="SME87808.1"/>
    <property type="molecule type" value="Genomic_DNA"/>
</dbReference>
<dbReference type="InterPro" id="IPR001054">
    <property type="entry name" value="A/G_cyclase"/>
</dbReference>
<feature type="transmembrane region" description="Helical" evidence="2">
    <location>
        <begin position="443"/>
        <end position="467"/>
    </location>
</feature>
<feature type="domain" description="Guanylate cyclase" evidence="3">
    <location>
        <begin position="509"/>
        <end position="637"/>
    </location>
</feature>
<dbReference type="STRING" id="560819.SAMN05428998_10116"/>
<sequence>MPSRAPACPDPAGAAPRGPGPKQRPGERPGDRRRRRLAVLAGGLLVALVATGGTWLVGHSGLSALEAQTLDWRFRLRGPIPPAPQIAVVTLDERSLGAAGGWPPRRGALAEAVERLHAAGAKAILLDLLLEQPETTLPEGMKAQLSALRRLLPDGSPGAAALDRLTATSEGDQRLRRAIAAAGDVVLPFALSFDRSGRSAAPGGALRDRAVARLSGLSGDQPAALSLHPGRLTLPEPSLLAAAAGLGHALVLLSGDGRPRRQLAALGIDGEFYLSAALEAVRLFEGGGPAEIDFGRGILLDGRTIPTDRQLGVLVNHTGADYPAWSFADLLAGKVPDAAFAGRLVVVGASAAVAGRGFATPYAANEPGHLLQAAIIDDALTGRFLKRGPLVVGLDLVLALAGGLLALAAGLALRPTLALPAVLLLLLAGFGAAYLLLVEERLWLGVLVPSAAVLAGGVWGATVQALAELARRRRVERERANLSRYFSPSLVETLAGRPDGPIARQQDAAVLFVDLVGFTARAEALPPERSLAELRRFHGLVEEAVFAEDGTLDKFLGDGALATFGVPDPRDDDAAHALAAARRIAEAAAAWRAEDPEAPAVAVGVHHGRLFLGDVGGRRRFEFTVIGDTVNVASRLEGLSRKVGAVILASDACVARARAAGPAGTAATEGFEALAPQPLRGRAEPVALWAWGRVQGAAAGATAST</sequence>
<accession>A0A1Y6B8Q1</accession>
<keyword evidence="2" id="KW-1133">Transmembrane helix</keyword>
<dbReference type="Gene3D" id="3.30.70.1230">
    <property type="entry name" value="Nucleotide cyclase"/>
    <property type="match status" value="1"/>
</dbReference>
<dbReference type="GO" id="GO:0004016">
    <property type="term" value="F:adenylate cyclase activity"/>
    <property type="evidence" value="ECO:0007669"/>
    <property type="project" value="UniProtKB-ARBA"/>
</dbReference>
<dbReference type="Pfam" id="PF00211">
    <property type="entry name" value="Guanylate_cyc"/>
    <property type="match status" value="1"/>
</dbReference>
<feature type="transmembrane region" description="Helical" evidence="2">
    <location>
        <begin position="417"/>
        <end position="437"/>
    </location>
</feature>
<dbReference type="SMART" id="SM00044">
    <property type="entry name" value="CYCc"/>
    <property type="match status" value="1"/>
</dbReference>
<evidence type="ECO:0000313" key="5">
    <source>
        <dbReference type="Proteomes" id="UP000192917"/>
    </source>
</evidence>
<feature type="region of interest" description="Disordered" evidence="1">
    <location>
        <begin position="1"/>
        <end position="33"/>
    </location>
</feature>
<dbReference type="AlphaFoldDB" id="A0A1Y6B8Q1"/>
<dbReference type="Proteomes" id="UP000192917">
    <property type="component" value="Unassembled WGS sequence"/>
</dbReference>
<dbReference type="RefSeq" id="WP_085120394.1">
    <property type="nucleotide sequence ID" value="NZ_FWZX01000001.1"/>
</dbReference>
<dbReference type="GO" id="GO:0009190">
    <property type="term" value="P:cyclic nucleotide biosynthetic process"/>
    <property type="evidence" value="ECO:0007669"/>
    <property type="project" value="InterPro"/>
</dbReference>
<dbReference type="Pfam" id="PF05226">
    <property type="entry name" value="CHASE2"/>
    <property type="match status" value="1"/>
</dbReference>
<reference evidence="4 5" key="1">
    <citation type="submission" date="2017-04" db="EMBL/GenBank/DDBJ databases">
        <authorList>
            <person name="Afonso C.L."/>
            <person name="Miller P.J."/>
            <person name="Scott M.A."/>
            <person name="Spackman E."/>
            <person name="Goraichik I."/>
            <person name="Dimitrov K.M."/>
            <person name="Suarez D.L."/>
            <person name="Swayne D.E."/>
        </authorList>
    </citation>
    <scope>NUCLEOTIDE SEQUENCE [LARGE SCALE GENOMIC DNA]</scope>
    <source>
        <strain evidence="4 5">USBA 355</strain>
    </source>
</reference>
<dbReference type="PANTHER" id="PTHR43081:SF1">
    <property type="entry name" value="ADENYLATE CYCLASE, TERMINAL-DIFFERENTIATION SPECIFIC"/>
    <property type="match status" value="1"/>
</dbReference>
<name>A0A1Y6B8Q1_9PROT</name>
<evidence type="ECO:0000256" key="2">
    <source>
        <dbReference type="SAM" id="Phobius"/>
    </source>
</evidence>
<gene>
    <name evidence="4" type="ORF">SAMN05428998_10116</name>
</gene>
<feature type="compositionally biased region" description="Low complexity" evidence="1">
    <location>
        <begin position="1"/>
        <end position="23"/>
    </location>
</feature>
<keyword evidence="2" id="KW-0812">Transmembrane</keyword>
<keyword evidence="2" id="KW-0472">Membrane</keyword>
<dbReference type="InterPro" id="IPR029787">
    <property type="entry name" value="Nucleotide_cyclase"/>
</dbReference>
<evidence type="ECO:0000313" key="4">
    <source>
        <dbReference type="EMBL" id="SME87808.1"/>
    </source>
</evidence>
<protein>
    <submittedName>
        <fullName evidence="4">Adenylate cyclase</fullName>
    </submittedName>
</protein>
<feature type="transmembrane region" description="Helical" evidence="2">
    <location>
        <begin position="390"/>
        <end position="410"/>
    </location>
</feature>
<evidence type="ECO:0000259" key="3">
    <source>
        <dbReference type="PROSITE" id="PS50125"/>
    </source>
</evidence>
<dbReference type="PROSITE" id="PS50125">
    <property type="entry name" value="GUANYLATE_CYCLASE_2"/>
    <property type="match status" value="1"/>
</dbReference>
<feature type="transmembrane region" description="Helical" evidence="2">
    <location>
        <begin position="37"/>
        <end position="58"/>
    </location>
</feature>
<proteinExistence type="predicted"/>
<dbReference type="GO" id="GO:0035556">
    <property type="term" value="P:intracellular signal transduction"/>
    <property type="evidence" value="ECO:0007669"/>
    <property type="project" value="InterPro"/>
</dbReference>